<proteinExistence type="predicted"/>
<organism evidence="1">
    <name type="scientific">Arundo donax</name>
    <name type="common">Giant reed</name>
    <name type="synonym">Donax arundinaceus</name>
    <dbReference type="NCBI Taxonomy" id="35708"/>
    <lineage>
        <taxon>Eukaryota</taxon>
        <taxon>Viridiplantae</taxon>
        <taxon>Streptophyta</taxon>
        <taxon>Embryophyta</taxon>
        <taxon>Tracheophyta</taxon>
        <taxon>Spermatophyta</taxon>
        <taxon>Magnoliopsida</taxon>
        <taxon>Liliopsida</taxon>
        <taxon>Poales</taxon>
        <taxon>Poaceae</taxon>
        <taxon>PACMAD clade</taxon>
        <taxon>Arundinoideae</taxon>
        <taxon>Arundineae</taxon>
        <taxon>Arundo</taxon>
    </lineage>
</organism>
<sequence length="19" mass="2232">MLQERAPLPHRLQQCKSPV</sequence>
<dbReference type="AlphaFoldDB" id="A0A0A9ECM4"/>
<reference evidence="1" key="2">
    <citation type="journal article" date="2015" name="Data Brief">
        <title>Shoot transcriptome of the giant reed, Arundo donax.</title>
        <authorList>
            <person name="Barrero R.A."/>
            <person name="Guerrero F.D."/>
            <person name="Moolhuijzen P."/>
            <person name="Goolsby J.A."/>
            <person name="Tidwell J."/>
            <person name="Bellgard S.E."/>
            <person name="Bellgard M.I."/>
        </authorList>
    </citation>
    <scope>NUCLEOTIDE SEQUENCE</scope>
    <source>
        <tissue evidence="1">Shoot tissue taken approximately 20 cm above the soil surface</tissue>
    </source>
</reference>
<dbReference type="EMBL" id="GBRH01199391">
    <property type="protein sequence ID" value="JAD98504.1"/>
    <property type="molecule type" value="Transcribed_RNA"/>
</dbReference>
<accession>A0A0A9ECM4</accession>
<name>A0A0A9ECM4_ARUDO</name>
<protein>
    <submittedName>
        <fullName evidence="1">Uncharacterized protein</fullName>
    </submittedName>
</protein>
<reference evidence="1" key="1">
    <citation type="submission" date="2014-09" db="EMBL/GenBank/DDBJ databases">
        <authorList>
            <person name="Magalhaes I.L.F."/>
            <person name="Oliveira U."/>
            <person name="Santos F.R."/>
            <person name="Vidigal T.H.D.A."/>
            <person name="Brescovit A.D."/>
            <person name="Santos A.J."/>
        </authorList>
    </citation>
    <scope>NUCLEOTIDE SEQUENCE</scope>
    <source>
        <tissue evidence="1">Shoot tissue taken approximately 20 cm above the soil surface</tissue>
    </source>
</reference>
<evidence type="ECO:0000313" key="1">
    <source>
        <dbReference type="EMBL" id="JAD98504.1"/>
    </source>
</evidence>